<dbReference type="SUPFAM" id="SSF50249">
    <property type="entry name" value="Nucleic acid-binding proteins"/>
    <property type="match status" value="1"/>
</dbReference>
<evidence type="ECO:0000313" key="2">
    <source>
        <dbReference type="Proteomes" id="UP001162060"/>
    </source>
</evidence>
<dbReference type="Proteomes" id="UP001162060">
    <property type="component" value="Unassembled WGS sequence"/>
</dbReference>
<sequence length="180" mass="20257">MTHFVPSGVIEKASLHDMIYAACPQCFTSMTLQLTSSGRPGTEVVRVQCSSCSRLSTRDELQFKYRLKLQLQFGVTIADAMMFDEVAESLLGVPAWRMKRELLPQYPNLPAVLEQLLVGLRVSFSYQQPPPKRTAKQGLFTRDLKIMKIEPLLPQLLPEPAALFALKFLQQHSSADLVHP</sequence>
<dbReference type="Gene3D" id="2.40.50.140">
    <property type="entry name" value="Nucleic acid-binding proteins"/>
    <property type="match status" value="1"/>
</dbReference>
<comment type="caution">
    <text evidence="1">The sequence shown here is derived from an EMBL/GenBank/DDBJ whole genome shotgun (WGS) entry which is preliminary data.</text>
</comment>
<reference evidence="1" key="1">
    <citation type="submission" date="2024-01" db="EMBL/GenBank/DDBJ databases">
        <authorList>
            <person name="Webb A."/>
        </authorList>
    </citation>
    <scope>NUCLEOTIDE SEQUENCE</scope>
    <source>
        <strain evidence="1">Pm1</strain>
    </source>
</reference>
<name>A0AAV1TXX8_9STRA</name>
<dbReference type="EMBL" id="CAKLBY020000109">
    <property type="protein sequence ID" value="CAK7927259.1"/>
    <property type="molecule type" value="Genomic_DNA"/>
</dbReference>
<accession>A0AAV1TXX8</accession>
<dbReference type="InterPro" id="IPR012340">
    <property type="entry name" value="NA-bd_OB-fold"/>
</dbReference>
<evidence type="ECO:0000313" key="1">
    <source>
        <dbReference type="EMBL" id="CAK7927259.1"/>
    </source>
</evidence>
<proteinExistence type="predicted"/>
<protein>
    <submittedName>
        <fullName evidence="1">Uncharacterized protein</fullName>
    </submittedName>
</protein>
<gene>
    <name evidence="1" type="ORF">PM001_LOCUS12409</name>
</gene>
<organism evidence="1 2">
    <name type="scientific">Peronospora matthiolae</name>
    <dbReference type="NCBI Taxonomy" id="2874970"/>
    <lineage>
        <taxon>Eukaryota</taxon>
        <taxon>Sar</taxon>
        <taxon>Stramenopiles</taxon>
        <taxon>Oomycota</taxon>
        <taxon>Peronosporomycetes</taxon>
        <taxon>Peronosporales</taxon>
        <taxon>Peronosporaceae</taxon>
        <taxon>Peronospora</taxon>
    </lineage>
</organism>
<dbReference type="AlphaFoldDB" id="A0AAV1TXX8"/>